<dbReference type="Pfam" id="PF07676">
    <property type="entry name" value="PD40"/>
    <property type="match status" value="4"/>
</dbReference>
<dbReference type="EMBL" id="FQWQ01000001">
    <property type="protein sequence ID" value="SHG84016.1"/>
    <property type="molecule type" value="Genomic_DNA"/>
</dbReference>
<reference evidence="1 2" key="1">
    <citation type="submission" date="2016-11" db="EMBL/GenBank/DDBJ databases">
        <authorList>
            <person name="Jaros S."/>
            <person name="Januszkiewicz K."/>
            <person name="Wedrychowicz H."/>
        </authorList>
    </citation>
    <scope>NUCLEOTIDE SEQUENCE [LARGE SCALE GENOMIC DNA]</scope>
    <source>
        <strain evidence="1 2">DSM 24574</strain>
    </source>
</reference>
<dbReference type="CDD" id="cd15482">
    <property type="entry name" value="Sialidase_non-viral"/>
    <property type="match status" value="1"/>
</dbReference>
<dbReference type="AlphaFoldDB" id="A0A1M5N358"/>
<keyword evidence="2" id="KW-1185">Reference proteome</keyword>
<dbReference type="InterPro" id="IPR011659">
    <property type="entry name" value="WD40"/>
</dbReference>
<evidence type="ECO:0000313" key="2">
    <source>
        <dbReference type="Proteomes" id="UP000184212"/>
    </source>
</evidence>
<dbReference type="SUPFAM" id="SSF82171">
    <property type="entry name" value="DPP6 N-terminal domain-like"/>
    <property type="match status" value="1"/>
</dbReference>
<protein>
    <submittedName>
        <fullName evidence="1">WD40-like Beta Propeller Repeat</fullName>
    </submittedName>
</protein>
<dbReference type="OrthoDB" id="9809364at2"/>
<accession>A0A1M5N358</accession>
<dbReference type="Proteomes" id="UP000184212">
    <property type="component" value="Unassembled WGS sequence"/>
</dbReference>
<evidence type="ECO:0000313" key="1">
    <source>
        <dbReference type="EMBL" id="SHG84016.1"/>
    </source>
</evidence>
<gene>
    <name evidence="1" type="ORF">SAMN04488109_2081</name>
</gene>
<organism evidence="1 2">
    <name type="scientific">Chryseolinea serpens</name>
    <dbReference type="NCBI Taxonomy" id="947013"/>
    <lineage>
        <taxon>Bacteria</taxon>
        <taxon>Pseudomonadati</taxon>
        <taxon>Bacteroidota</taxon>
        <taxon>Cytophagia</taxon>
        <taxon>Cytophagales</taxon>
        <taxon>Fulvivirgaceae</taxon>
        <taxon>Chryseolinea</taxon>
    </lineage>
</organism>
<sequence>MRPIFIVLLIFPVLQSVSQSTPKNTAQYLNQVPPDMTPKIFAPDVVSLKADYEFGSVFSNSGNEFYYAVNVGPIAEIRSIVRTGDTWSKPKTVITSDKYSHNDPFLSPDDKKLYFISDRPLDGQGDKKDYDIWYIEKMGNGWSAPKNAGPAINSDQNEYYVSLTKSGTMYYASNGKGGENNNFDIFSAKATKAGFQDAVRQSDRVNTLAYEADVFVAPDESYLIFCADRPGGYGSGDLYVSFKNTDGSWTEAKNMGGALNTGGNELCPFVTKDSKYLFYTRSKDIYWVDAKVIEQLR</sequence>
<name>A0A1M5N358_9BACT</name>
<dbReference type="InterPro" id="IPR011042">
    <property type="entry name" value="6-blade_b-propeller_TolB-like"/>
</dbReference>
<dbReference type="STRING" id="947013.SAMN04488109_2081"/>
<proteinExistence type="predicted"/>
<dbReference type="Gene3D" id="2.120.10.30">
    <property type="entry name" value="TolB, C-terminal domain"/>
    <property type="match status" value="1"/>
</dbReference>